<dbReference type="AlphaFoldDB" id="A0A212IX22"/>
<protein>
    <submittedName>
        <fullName evidence="1">Gp40 protein</fullName>
    </submittedName>
</protein>
<accession>A0A212IX22</accession>
<name>A0A212IX22_9BACT</name>
<dbReference type="RefSeq" id="WP_296938324.1">
    <property type="nucleotide sequence ID" value="NZ_LT599032.1"/>
</dbReference>
<dbReference type="EMBL" id="FLUM01000001">
    <property type="protein sequence ID" value="SBV91768.1"/>
    <property type="molecule type" value="Genomic_DNA"/>
</dbReference>
<evidence type="ECO:0000313" key="1">
    <source>
        <dbReference type="EMBL" id="SBV91768.1"/>
    </source>
</evidence>
<reference evidence="1" key="1">
    <citation type="submission" date="2016-04" db="EMBL/GenBank/DDBJ databases">
        <authorList>
            <person name="Evans L.H."/>
            <person name="Alamgir A."/>
            <person name="Owens N."/>
            <person name="Weber N.D."/>
            <person name="Virtaneva K."/>
            <person name="Barbian K."/>
            <person name="Babar A."/>
            <person name="Rosenke K."/>
        </authorList>
    </citation>
    <scope>NUCLEOTIDE SEQUENCE</scope>
    <source>
        <strain evidence="1">86-1</strain>
    </source>
</reference>
<proteinExistence type="predicted"/>
<organism evidence="1">
    <name type="scientific">uncultured Dysgonomonas sp</name>
    <dbReference type="NCBI Taxonomy" id="206096"/>
    <lineage>
        <taxon>Bacteria</taxon>
        <taxon>Pseudomonadati</taxon>
        <taxon>Bacteroidota</taxon>
        <taxon>Bacteroidia</taxon>
        <taxon>Bacteroidales</taxon>
        <taxon>Dysgonomonadaceae</taxon>
        <taxon>Dysgonomonas</taxon>
        <taxon>environmental samples</taxon>
    </lineage>
</organism>
<sequence length="142" mass="16743">MEENKKIIEVNGIKMEIDLREAKVINNYKVGDSVKLLKKDYSTYRSHLAIIVGFDEFDKHPTIIVAYLDIEYSGASIKFEYINSETKDSEICPVNEWDIPFSKQDILDRINTEIEKKKEETRSLESKRKCFIEMFGKYFENK</sequence>
<gene>
    <name evidence="1" type="ORF">KL86DYS1_10426</name>
</gene>